<evidence type="ECO:0000259" key="1">
    <source>
        <dbReference type="PROSITE" id="PS50164"/>
    </source>
</evidence>
<dbReference type="AlphaFoldDB" id="A0A433D6N1"/>
<dbReference type="SUPFAM" id="SSF82771">
    <property type="entry name" value="GIY-YIG endonuclease"/>
    <property type="match status" value="1"/>
</dbReference>
<dbReference type="EMBL" id="RBNI01005732">
    <property type="protein sequence ID" value="RUP46516.1"/>
    <property type="molecule type" value="Genomic_DNA"/>
</dbReference>
<dbReference type="Proteomes" id="UP000268093">
    <property type="component" value="Unassembled WGS sequence"/>
</dbReference>
<protein>
    <recommendedName>
        <fullName evidence="1">GIY-YIG domain-containing protein</fullName>
    </recommendedName>
</protein>
<evidence type="ECO:0000313" key="2">
    <source>
        <dbReference type="EMBL" id="RUP46516.1"/>
    </source>
</evidence>
<sequence length="171" mass="19093">MREHFLNSSNIHLRNAISHYGIASFVFIVIEFIERAATAGSALGLKLTQEQRLKLSAAMKVPFPTSFVFCEEFLIAALPCVIVFGDLHLTEKIKEVRNILKGNSGIYCFTCTITGTQYLGSAVDLYDRFYDHIMGHSSNAHLQHAIAKYGLNCFVFSVVEFCAPSDLLMHP</sequence>
<dbReference type="SMART" id="SM00465">
    <property type="entry name" value="GIYc"/>
    <property type="match status" value="1"/>
</dbReference>
<organism evidence="2 3">
    <name type="scientific">Jimgerdemannia flammicorona</name>
    <dbReference type="NCBI Taxonomy" id="994334"/>
    <lineage>
        <taxon>Eukaryota</taxon>
        <taxon>Fungi</taxon>
        <taxon>Fungi incertae sedis</taxon>
        <taxon>Mucoromycota</taxon>
        <taxon>Mucoromycotina</taxon>
        <taxon>Endogonomycetes</taxon>
        <taxon>Endogonales</taxon>
        <taxon>Endogonaceae</taxon>
        <taxon>Jimgerdemannia</taxon>
    </lineage>
</organism>
<dbReference type="NCBIfam" id="TIGR01453">
    <property type="entry name" value="grpIintron_endo"/>
    <property type="match status" value="1"/>
</dbReference>
<evidence type="ECO:0000313" key="3">
    <source>
        <dbReference type="Proteomes" id="UP000268093"/>
    </source>
</evidence>
<proteinExistence type="predicted"/>
<dbReference type="InterPro" id="IPR000305">
    <property type="entry name" value="GIY-YIG_endonuc"/>
</dbReference>
<feature type="domain" description="GIY-YIG" evidence="1">
    <location>
        <begin position="102"/>
        <end position="171"/>
    </location>
</feature>
<dbReference type="GO" id="GO:0004519">
    <property type="term" value="F:endonuclease activity"/>
    <property type="evidence" value="ECO:0007669"/>
    <property type="project" value="InterPro"/>
</dbReference>
<gene>
    <name evidence="2" type="ORF">BC936DRAFT_146859</name>
</gene>
<reference evidence="2 3" key="1">
    <citation type="journal article" date="2018" name="New Phytol.">
        <title>Phylogenomics of Endogonaceae and evolution of mycorrhizas within Mucoromycota.</title>
        <authorList>
            <person name="Chang Y."/>
            <person name="Desiro A."/>
            <person name="Na H."/>
            <person name="Sandor L."/>
            <person name="Lipzen A."/>
            <person name="Clum A."/>
            <person name="Barry K."/>
            <person name="Grigoriev I.V."/>
            <person name="Martin F.M."/>
            <person name="Stajich J.E."/>
            <person name="Smith M.E."/>
            <person name="Bonito G."/>
            <person name="Spatafora J.W."/>
        </authorList>
    </citation>
    <scope>NUCLEOTIDE SEQUENCE [LARGE SCALE GENOMIC DNA]</scope>
    <source>
        <strain evidence="2 3">GMNB39</strain>
    </source>
</reference>
<dbReference type="OrthoDB" id="5381460at2759"/>
<dbReference type="Pfam" id="PF01541">
    <property type="entry name" value="GIY-YIG"/>
    <property type="match status" value="1"/>
</dbReference>
<dbReference type="Gene3D" id="3.40.1440.10">
    <property type="entry name" value="GIY-YIG endonuclease"/>
    <property type="match status" value="1"/>
</dbReference>
<comment type="caution">
    <text evidence="2">The sequence shown here is derived from an EMBL/GenBank/DDBJ whole genome shotgun (WGS) entry which is preliminary data.</text>
</comment>
<dbReference type="InterPro" id="IPR035901">
    <property type="entry name" value="GIY-YIG_endonuc_sf"/>
</dbReference>
<name>A0A433D6N1_9FUNG</name>
<keyword evidence="3" id="KW-1185">Reference proteome</keyword>
<dbReference type="PROSITE" id="PS50164">
    <property type="entry name" value="GIY_YIG"/>
    <property type="match status" value="1"/>
</dbReference>
<dbReference type="InterPro" id="IPR006350">
    <property type="entry name" value="Intron_endoG1"/>
</dbReference>
<accession>A0A433D6N1</accession>